<dbReference type="OrthoDB" id="10039914at2759"/>
<name>A0A1I8HU38_9PLAT</name>
<organism evidence="4 5">
    <name type="scientific">Macrostomum lignano</name>
    <dbReference type="NCBI Taxonomy" id="282301"/>
    <lineage>
        <taxon>Eukaryota</taxon>
        <taxon>Metazoa</taxon>
        <taxon>Spiralia</taxon>
        <taxon>Lophotrochozoa</taxon>
        <taxon>Platyhelminthes</taxon>
        <taxon>Rhabditophora</taxon>
        <taxon>Macrostomorpha</taxon>
        <taxon>Macrostomida</taxon>
        <taxon>Macrostomidae</taxon>
        <taxon>Macrostomum</taxon>
    </lineage>
</organism>
<dbReference type="WBParaSite" id="maker-uti_cns_0007853-snap-gene-0.5-mRNA-1">
    <property type="protein sequence ID" value="maker-uti_cns_0007853-snap-gene-0.5-mRNA-1"/>
    <property type="gene ID" value="maker-uti_cns_0007853-snap-gene-0.5"/>
</dbReference>
<evidence type="ECO:0000256" key="2">
    <source>
        <dbReference type="ARBA" id="ARBA00005625"/>
    </source>
</evidence>
<keyword evidence="4" id="KW-1185">Reference proteome</keyword>
<dbReference type="GO" id="GO:0045089">
    <property type="term" value="P:positive regulation of innate immune response"/>
    <property type="evidence" value="ECO:0007669"/>
    <property type="project" value="TreeGrafter"/>
</dbReference>
<comment type="similarity">
    <text evidence="2">Belongs to the akirin family.</text>
</comment>
<dbReference type="GO" id="GO:0045944">
    <property type="term" value="P:positive regulation of transcription by RNA polymerase II"/>
    <property type="evidence" value="ECO:0007669"/>
    <property type="project" value="TreeGrafter"/>
</dbReference>
<accession>A0A1I8HU38</accession>
<protein>
    <submittedName>
        <fullName evidence="5">Akirin</fullName>
    </submittedName>
</protein>
<evidence type="ECO:0000313" key="5">
    <source>
        <dbReference type="WBParaSite" id="maker-uti_cns_0007853-snap-gene-0.5-mRNA-1"/>
    </source>
</evidence>
<dbReference type="InterPro" id="IPR024132">
    <property type="entry name" value="Akirin"/>
</dbReference>
<sequence>MACVTLKRSLDHEASSVTSAKRRRFHHCGSRSPPSPNSSTMSPGSAGSSSIANACGALTFVPPPAAPSNVDQSQDFPASRLPPELLSQRLTAEIRRLQRRRLIPSAAAAAASAPNGGGSGAGGSGSDSEMPTATVAAALCTHCGASAVKAGSASSSPGSSSAGPSGEPALFTLSQVQSIAEKLLSEREQQIRTEFQALLSAKLQEQYDAFLRFNHDQIYRMHSGAPMSYVS</sequence>
<evidence type="ECO:0000313" key="4">
    <source>
        <dbReference type="Proteomes" id="UP000095280"/>
    </source>
</evidence>
<dbReference type="GO" id="GO:0003712">
    <property type="term" value="F:transcription coregulator activity"/>
    <property type="evidence" value="ECO:0007669"/>
    <property type="project" value="TreeGrafter"/>
</dbReference>
<dbReference type="PANTHER" id="PTHR13293">
    <property type="entry name" value="AKIRIN-RELATED"/>
    <property type="match status" value="1"/>
</dbReference>
<dbReference type="GO" id="GO:0000785">
    <property type="term" value="C:chromatin"/>
    <property type="evidence" value="ECO:0007669"/>
    <property type="project" value="TreeGrafter"/>
</dbReference>
<evidence type="ECO:0000256" key="3">
    <source>
        <dbReference type="ARBA" id="ARBA00023242"/>
    </source>
</evidence>
<dbReference type="AlphaFoldDB" id="A0A1I8HU38"/>
<proteinExistence type="inferred from homology"/>
<dbReference type="GO" id="GO:0005634">
    <property type="term" value="C:nucleus"/>
    <property type="evidence" value="ECO:0007669"/>
    <property type="project" value="UniProtKB-SubCell"/>
</dbReference>
<dbReference type="STRING" id="282301.A0A1I8HU38"/>
<dbReference type="PANTHER" id="PTHR13293:SF6">
    <property type="entry name" value="AKIRIN-RELATED"/>
    <property type="match status" value="1"/>
</dbReference>
<comment type="subcellular location">
    <subcellularLocation>
        <location evidence="1">Nucleus</location>
    </subcellularLocation>
</comment>
<reference evidence="5" key="1">
    <citation type="submission" date="2016-11" db="UniProtKB">
        <authorList>
            <consortium name="WormBaseParasite"/>
        </authorList>
    </citation>
    <scope>IDENTIFICATION</scope>
</reference>
<dbReference type="Proteomes" id="UP000095280">
    <property type="component" value="Unplaced"/>
</dbReference>
<evidence type="ECO:0000256" key="1">
    <source>
        <dbReference type="ARBA" id="ARBA00004123"/>
    </source>
</evidence>
<keyword evidence="3" id="KW-0539">Nucleus</keyword>